<feature type="compositionally biased region" description="Low complexity" evidence="1">
    <location>
        <begin position="500"/>
        <end position="522"/>
    </location>
</feature>
<organism evidence="3 4">
    <name type="scientific">Setomelanomma holmii</name>
    <dbReference type="NCBI Taxonomy" id="210430"/>
    <lineage>
        <taxon>Eukaryota</taxon>
        <taxon>Fungi</taxon>
        <taxon>Dikarya</taxon>
        <taxon>Ascomycota</taxon>
        <taxon>Pezizomycotina</taxon>
        <taxon>Dothideomycetes</taxon>
        <taxon>Pleosporomycetidae</taxon>
        <taxon>Pleosporales</taxon>
        <taxon>Pleosporineae</taxon>
        <taxon>Phaeosphaeriaceae</taxon>
        <taxon>Setomelanomma</taxon>
    </lineage>
</organism>
<dbReference type="EMBL" id="ML978213">
    <property type="protein sequence ID" value="KAF2028402.1"/>
    <property type="molecule type" value="Genomic_DNA"/>
</dbReference>
<dbReference type="InterPro" id="IPR058348">
    <property type="entry name" value="DUF8035"/>
</dbReference>
<protein>
    <recommendedName>
        <fullName evidence="2">Macro domain-containing protein</fullName>
    </recommendedName>
</protein>
<evidence type="ECO:0000313" key="4">
    <source>
        <dbReference type="Proteomes" id="UP000799777"/>
    </source>
</evidence>
<dbReference type="InterPro" id="IPR007330">
    <property type="entry name" value="MIT_dom"/>
</dbReference>
<comment type="caution">
    <text evidence="3">The sequence shown here is derived from an EMBL/GenBank/DDBJ whole genome shotgun (WGS) entry which is preliminary data.</text>
</comment>
<keyword evidence="4" id="KW-1185">Reference proteome</keyword>
<dbReference type="Proteomes" id="UP000799777">
    <property type="component" value="Unassembled WGS sequence"/>
</dbReference>
<dbReference type="Pfam" id="PF04212">
    <property type="entry name" value="MIT"/>
    <property type="match status" value="1"/>
</dbReference>
<dbReference type="SMART" id="SM00506">
    <property type="entry name" value="A1pp"/>
    <property type="match status" value="2"/>
</dbReference>
<feature type="compositionally biased region" description="Basic and acidic residues" evidence="1">
    <location>
        <begin position="1561"/>
        <end position="1572"/>
    </location>
</feature>
<feature type="region of interest" description="Disordered" evidence="1">
    <location>
        <begin position="1661"/>
        <end position="1691"/>
    </location>
</feature>
<dbReference type="InterPro" id="IPR002589">
    <property type="entry name" value="Macro_dom"/>
</dbReference>
<accession>A0A9P4H7K7</accession>
<proteinExistence type="predicted"/>
<reference evidence="3" key="1">
    <citation type="journal article" date="2020" name="Stud. Mycol.">
        <title>101 Dothideomycetes genomes: a test case for predicting lifestyles and emergence of pathogens.</title>
        <authorList>
            <person name="Haridas S."/>
            <person name="Albert R."/>
            <person name="Binder M."/>
            <person name="Bloem J."/>
            <person name="Labutti K."/>
            <person name="Salamov A."/>
            <person name="Andreopoulos B."/>
            <person name="Baker S."/>
            <person name="Barry K."/>
            <person name="Bills G."/>
            <person name="Bluhm B."/>
            <person name="Cannon C."/>
            <person name="Castanera R."/>
            <person name="Culley D."/>
            <person name="Daum C."/>
            <person name="Ezra D."/>
            <person name="Gonzalez J."/>
            <person name="Henrissat B."/>
            <person name="Kuo A."/>
            <person name="Liang C."/>
            <person name="Lipzen A."/>
            <person name="Lutzoni F."/>
            <person name="Magnuson J."/>
            <person name="Mondo S."/>
            <person name="Nolan M."/>
            <person name="Ohm R."/>
            <person name="Pangilinan J."/>
            <person name="Park H.-J."/>
            <person name="Ramirez L."/>
            <person name="Alfaro M."/>
            <person name="Sun H."/>
            <person name="Tritt A."/>
            <person name="Yoshinaga Y."/>
            <person name="Zwiers L.-H."/>
            <person name="Turgeon B."/>
            <person name="Goodwin S."/>
            <person name="Spatafora J."/>
            <person name="Crous P."/>
            <person name="Grigoriev I."/>
        </authorList>
    </citation>
    <scope>NUCLEOTIDE SEQUENCE</scope>
    <source>
        <strain evidence="3">CBS 110217</strain>
    </source>
</reference>
<sequence>MSSIRLATASNVRALQSLSNALVTSEGKWADSIDHEGLEDEIGRFRVWSGNLGALQKGHSSLDYRLRDSPLLSTNALKFLKELEDNLIEAVSVATEARLPYELQQKPESATEEEDDDDGFFDDDDEDDEDGGSRTELSMRFAEIVDIIDNLYKLSVRIRTPTIRSRSLKAATYKPKDPDTGVDLLSTYAGYDVQHIQELLSHLRRPYQESTENGEYDYLITRLSAAVTLRRRQFKYWKRHRDKLGISTVPEDLLSQPIPDRPSAPQRNDTLEARPGTPIIVTTKDAPSQRTGKTMLSGTEATQHHQSLDEIIDSKSVTSYAVTVKDLHGRGVQLPPPPRAADGEKDFECPYCYIICPARYGRGRAWRTHLLQDLQPYVCTYPDCDSAEQLFRSRREWAEHEASHRKAWRCPEHPSAVFKSSNGLEDHFRREHSDNFSDAQLPSIVKVGETTTVDVRSICPICFAPADHDGLGDFHNHIANHLERVATFALPNGTEDEIDGASSAASRGRSDSGSSRNISDLSLPSDDQNPTVTLQADDASSVSTASIDYPIQERSDQNKEAVLNLYDIPTLRSLYRSRRLLQRDQSFAPNDSYNQLVSFCHRNVTKLKVDAIVNSANKRIKLTSGTTLNNTILRAAGPALAEEARAKDKPSANQAILTRGYNLPSTHVIHVSRPGYSMYRNYKSTQGTKQFNQLIDCYRSAFKVATEYGIKTIAFPCIGTGGVGFPPRVAARIALQEVREYLDAHPEHGFERIVFCVNTIIDEQAYVDFFPVYFPPTHGDLDIARSSVWTEDRAALALQVLDTRGVVQQVFAGLNTGLGSSVPHFPKSILTDLSGIDSSLSSIRRYLVWSQELKTSLRDLRLACSVMQLFCGSVTEIVELAKDHASLGQRSDKSIWDDFVSDMHRRHGAYPHNFLKACRDFFVWLDQIITVEYIELDDIADIRQSLERYKVKVRSGHDGAGTQDHLNEVLYTREFQRETVAHTRDTVRLHQIQSVQQLYKLGELEEKPTLAHPSAIFNNAVCLAREDITRLEVDMMVSSTDMTFAGMGTLDRKVFLKGGFELREAVAAFGRCKEGDVKVTEGYLLPAKHVLHVIPPEQLRKDTKNVLRNIYREIINTAVAMRATSIAIPSLGTGMLNYPRRDSASMAIEEVKRFLETADPNSLIGKIIFVVYSSSDEFIYKSLLPVYFPPIDLSSNRALSASVQQAASSAASDSKETPKRTLFGSIGEAVRSVRFGKTPEPSRSISSYEEHALIGFESHAKNCETCKDIRTLYVEGRDLCDKGYPLAQIVLWHMNMQLDHYVYRKPDSNGISFRLDFPTELFPLSASLLEIVEKSYRDANRSQPFVSPNRPQGTVSVSQVAGDVVPPGVIVHNTEVEVPLTSDLESTRAHVLEWSEQENEWKLMNLDEIHIRVHPNRVEVWDETQGILLWNFPFNAEISVKRHKTTPEVVVSKIGDLSRGVQSDILFRCRSDAECRLLRSRLQDAIGRFKPQLTLAVPEESLVEQGQPKRDALGDDLTPTQRWNNIRNELATMKRASGGLSDLQQKMERLSTATSTLNPDPRQRKAASDRYDASRSPLGTRILLCLTADLKSRPGSYIGLHTDKIVSAVRATPEEVQAALKELVHDREIHNTIDDNTWVASHEPEYLPVLLDDFLTQKSREVDQSNVSSGRPRHAQVADEAEHEGSGIPVRGSAEQYPLLLESEQYPPPQHFAPSEGIVEKVHAHLVAKSGTMLNGALHVDDIAVEIGASPSEVRQALETLERQGKAHVPAIDLDNWWIATAAKEAEQSVQADPDSTQDNADDDIFDPSLFSTELGKDKRERNERQAEAHWVGTDKKMMLSMALQKETTAVQLDNAQDFEGAVKAYENACELLQQVILHITQVEEKSKLAAIVSYRRRMDYDREAEALETPTTVVRDPPSFKDTPPSPTLDVLSEAFALNLDTMNIDNFFSYSKPFGARWTRIDKRLVDSRVLLKAEEEFDETGDSLVVHRVLRREEIQRWAEQSVRIRQHLSETKEAREHRARSRTRDDREKENKGKGKERERRDQEQERLDRVLAGDMKEGELRHFGDLDDERYL</sequence>
<dbReference type="PANTHER" id="PTHR11106">
    <property type="entry name" value="GANGLIOSIDE INDUCED DIFFERENTIATION ASSOCIATED PROTEIN 2-RELATED"/>
    <property type="match status" value="1"/>
</dbReference>
<dbReference type="Pfam" id="PF26082">
    <property type="entry name" value="zf-C2H2_AcuF"/>
    <property type="match status" value="1"/>
</dbReference>
<dbReference type="SUPFAM" id="SSF116846">
    <property type="entry name" value="MIT domain"/>
    <property type="match status" value="1"/>
</dbReference>
<dbReference type="PANTHER" id="PTHR11106:SF27">
    <property type="entry name" value="MACRO DOMAIN-CONTAINING PROTEIN"/>
    <property type="match status" value="1"/>
</dbReference>
<dbReference type="Gene3D" id="3.40.220.10">
    <property type="entry name" value="Leucine Aminopeptidase, subunit E, domain 1"/>
    <property type="match status" value="2"/>
</dbReference>
<feature type="region of interest" description="Disordered" evidence="1">
    <location>
        <begin position="99"/>
        <end position="135"/>
    </location>
</feature>
<dbReference type="Gene3D" id="1.20.58.80">
    <property type="entry name" value="Phosphotransferase system, lactose/cellobiose-type IIA subunit"/>
    <property type="match status" value="1"/>
</dbReference>
<feature type="compositionally biased region" description="Acidic residues" evidence="1">
    <location>
        <begin position="110"/>
        <end position="130"/>
    </location>
</feature>
<feature type="domain" description="Macro" evidence="2">
    <location>
        <begin position="584"/>
        <end position="774"/>
    </location>
</feature>
<feature type="domain" description="Macro" evidence="2">
    <location>
        <begin position="1008"/>
        <end position="1188"/>
    </location>
</feature>
<dbReference type="Pfam" id="PF26118">
    <property type="entry name" value="DUF8035"/>
    <property type="match status" value="1"/>
</dbReference>
<feature type="compositionally biased region" description="Polar residues" evidence="1">
    <location>
        <begin position="525"/>
        <end position="539"/>
    </location>
</feature>
<dbReference type="PROSITE" id="PS51154">
    <property type="entry name" value="MACRO"/>
    <property type="match status" value="2"/>
</dbReference>
<evidence type="ECO:0000259" key="2">
    <source>
        <dbReference type="PROSITE" id="PS51154"/>
    </source>
</evidence>
<dbReference type="SUPFAM" id="SSF52949">
    <property type="entry name" value="Macro domain-like"/>
    <property type="match status" value="2"/>
</dbReference>
<dbReference type="InterPro" id="IPR058925">
    <property type="entry name" value="zf-C2H2_AcuF"/>
</dbReference>
<feature type="region of interest" description="Disordered" evidence="1">
    <location>
        <begin position="252"/>
        <end position="273"/>
    </location>
</feature>
<feature type="region of interest" description="Disordered" evidence="1">
    <location>
        <begin position="496"/>
        <end position="539"/>
    </location>
</feature>
<dbReference type="InterPro" id="IPR043472">
    <property type="entry name" value="Macro_dom-like"/>
</dbReference>
<dbReference type="OrthoDB" id="6133115at2759"/>
<gene>
    <name evidence="3" type="ORF">EK21DRAFT_69924</name>
</gene>
<evidence type="ECO:0000313" key="3">
    <source>
        <dbReference type="EMBL" id="KAF2028402.1"/>
    </source>
</evidence>
<dbReference type="InterPro" id="IPR036181">
    <property type="entry name" value="MIT_dom_sf"/>
</dbReference>
<feature type="region of interest" description="Disordered" evidence="1">
    <location>
        <begin position="1786"/>
        <end position="1807"/>
    </location>
</feature>
<feature type="region of interest" description="Disordered" evidence="1">
    <location>
        <begin position="2012"/>
        <end position="2058"/>
    </location>
</feature>
<dbReference type="Pfam" id="PF01661">
    <property type="entry name" value="Macro"/>
    <property type="match status" value="2"/>
</dbReference>
<feature type="compositionally biased region" description="Polar residues" evidence="1">
    <location>
        <begin position="1788"/>
        <end position="1799"/>
    </location>
</feature>
<evidence type="ECO:0000256" key="1">
    <source>
        <dbReference type="SAM" id="MobiDB-lite"/>
    </source>
</evidence>
<feature type="region of interest" description="Disordered" evidence="1">
    <location>
        <begin position="1552"/>
        <end position="1572"/>
    </location>
</feature>
<name>A0A9P4H7K7_9PLEO</name>